<feature type="region of interest" description="Disordered" evidence="1">
    <location>
        <begin position="1"/>
        <end position="90"/>
    </location>
</feature>
<feature type="compositionally biased region" description="Low complexity" evidence="1">
    <location>
        <begin position="66"/>
        <end position="90"/>
    </location>
</feature>
<dbReference type="InParanoid" id="D2V9P2"/>
<feature type="compositionally biased region" description="Acidic residues" evidence="1">
    <location>
        <begin position="27"/>
        <end position="42"/>
    </location>
</feature>
<dbReference type="EMBL" id="GG738858">
    <property type="protein sequence ID" value="EFC46619.1"/>
    <property type="molecule type" value="Genomic_DNA"/>
</dbReference>
<feature type="compositionally biased region" description="Low complexity" evidence="1">
    <location>
        <begin position="43"/>
        <end position="57"/>
    </location>
</feature>
<organism evidence="3">
    <name type="scientific">Naegleria gruberi</name>
    <name type="common">Amoeba</name>
    <dbReference type="NCBI Taxonomy" id="5762"/>
    <lineage>
        <taxon>Eukaryota</taxon>
        <taxon>Discoba</taxon>
        <taxon>Heterolobosea</taxon>
        <taxon>Tetramitia</taxon>
        <taxon>Eutetramitia</taxon>
        <taxon>Vahlkampfiidae</taxon>
        <taxon>Naegleria</taxon>
    </lineage>
</organism>
<dbReference type="VEuPathDB" id="AmoebaDB:NAEGRDRAFT_65508"/>
<evidence type="ECO:0000313" key="3">
    <source>
        <dbReference type="Proteomes" id="UP000006671"/>
    </source>
</evidence>
<sequence>MIEEDSSPLVDSKDKDEDYVQESSDGSSDEDISNMIDEDYEEPTPIKTCTITTTSSTGRRKKRTNSSRTPIASHSTLTSNTSNTANTTNATTGDAVDDIDIANGPTQTLCCLKGCDHAISNRLRFSLRTCKDSDFKVDYMNKGFNWVCNYHYFHDLYLYKKSQKNSNNNSSTTSTTKRKRSKSNATTTTTTTKQEDPAVVIPTISVTTPQQQSTNSFEATITNMIPSLLHSNLLLSSQPVPVATSTTTTKRKRSSSNVNTAKKSKTIVDSVVLNTSMNFQTTSTPSSLISSSKMTFGNTTSGVATKKKNLKVSTQELTLTNSNYAQPSPVNTDDVMALINFSMGISM</sequence>
<evidence type="ECO:0000256" key="1">
    <source>
        <dbReference type="SAM" id="MobiDB-lite"/>
    </source>
</evidence>
<protein>
    <submittedName>
        <fullName evidence="2">Predicted protein</fullName>
    </submittedName>
</protein>
<proteinExistence type="predicted"/>
<reference evidence="2 3" key="1">
    <citation type="journal article" date="2010" name="Cell">
        <title>The genome of Naegleria gruberi illuminates early eukaryotic versatility.</title>
        <authorList>
            <person name="Fritz-Laylin L.K."/>
            <person name="Prochnik S.E."/>
            <person name="Ginger M.L."/>
            <person name="Dacks J.B."/>
            <person name="Carpenter M.L."/>
            <person name="Field M.C."/>
            <person name="Kuo A."/>
            <person name="Paredez A."/>
            <person name="Chapman J."/>
            <person name="Pham J."/>
            <person name="Shu S."/>
            <person name="Neupane R."/>
            <person name="Cipriano M."/>
            <person name="Mancuso J."/>
            <person name="Tu H."/>
            <person name="Salamov A."/>
            <person name="Lindquist E."/>
            <person name="Shapiro H."/>
            <person name="Lucas S."/>
            <person name="Grigoriev I.V."/>
            <person name="Cande W.Z."/>
            <person name="Fulton C."/>
            <person name="Rokhsar D.S."/>
            <person name="Dawson S.C."/>
        </authorList>
    </citation>
    <scope>NUCLEOTIDE SEQUENCE [LARGE SCALE GENOMIC DNA]</scope>
    <source>
        <strain evidence="2 3">NEG-M</strain>
    </source>
</reference>
<dbReference type="OrthoDB" id="10614604at2759"/>
<gene>
    <name evidence="2" type="ORF">NAEGRDRAFT_65508</name>
</gene>
<dbReference type="GeneID" id="8859580"/>
<feature type="compositionally biased region" description="Low complexity" evidence="1">
    <location>
        <begin position="183"/>
        <end position="192"/>
    </location>
</feature>
<accession>D2V9P2</accession>
<keyword evidence="3" id="KW-1185">Reference proteome</keyword>
<feature type="region of interest" description="Disordered" evidence="1">
    <location>
        <begin position="164"/>
        <end position="196"/>
    </location>
</feature>
<name>D2V9P2_NAEGR</name>
<dbReference type="AlphaFoldDB" id="D2V9P2"/>
<dbReference type="RefSeq" id="XP_002679363.1">
    <property type="nucleotide sequence ID" value="XM_002679317.1"/>
</dbReference>
<feature type="compositionally biased region" description="Low complexity" evidence="1">
    <location>
        <begin position="164"/>
        <end position="175"/>
    </location>
</feature>
<dbReference type="Proteomes" id="UP000006671">
    <property type="component" value="Unassembled WGS sequence"/>
</dbReference>
<evidence type="ECO:0000313" key="2">
    <source>
        <dbReference type="EMBL" id="EFC46619.1"/>
    </source>
</evidence>
<dbReference type="KEGG" id="ngr:NAEGRDRAFT_65508"/>